<feature type="compositionally biased region" description="Low complexity" evidence="1">
    <location>
        <begin position="26"/>
        <end position="57"/>
    </location>
</feature>
<evidence type="ECO:0000259" key="3">
    <source>
        <dbReference type="Pfam" id="PF14016"/>
    </source>
</evidence>
<protein>
    <submittedName>
        <fullName evidence="4">DUF4232 domain-containing protein</fullName>
    </submittedName>
</protein>
<name>A0ABS7Q2W5_9ACTN</name>
<dbReference type="EMBL" id="JAINZZ010000006">
    <property type="protein sequence ID" value="MBY8877493.1"/>
    <property type="molecule type" value="Genomic_DNA"/>
</dbReference>
<keyword evidence="2" id="KW-0732">Signal</keyword>
<comment type="caution">
    <text evidence="4">The sequence shown here is derived from an EMBL/GenBank/DDBJ whole genome shotgun (WGS) entry which is preliminary data.</text>
</comment>
<reference evidence="4 5" key="1">
    <citation type="submission" date="2021-08" db="EMBL/GenBank/DDBJ databases">
        <title>WGS of actinomycetes from Thailand.</title>
        <authorList>
            <person name="Thawai C."/>
        </authorList>
    </citation>
    <scope>NUCLEOTIDE SEQUENCE [LARGE SCALE GENOMIC DNA]</scope>
    <source>
        <strain evidence="4 5">PLK6-54</strain>
    </source>
</reference>
<sequence length="226" mass="21669">MRVRSISLAALAAVAAGLSLTACDSNASTDGAGSPSSSVSASAGGSTDGATTSEGTNGTNGTGGTDGTQAPSGAGTPASGSTATGGSGNGSVQAAGGTSCQTAHLSFTASHGMGEGEMLINMQNTGAHACTMHGFPGADLKGSLGTVSAARSKVAAPHVTLQPGQETRFTLYYPANTSGGSGVTFTTLIVTPPNETHSHTMSLAINVPVSDSAKPAITVDPVGAGK</sequence>
<dbReference type="PROSITE" id="PS51257">
    <property type="entry name" value="PROKAR_LIPOPROTEIN"/>
    <property type="match status" value="1"/>
</dbReference>
<dbReference type="InterPro" id="IPR025326">
    <property type="entry name" value="DUF4232"/>
</dbReference>
<feature type="region of interest" description="Disordered" evidence="1">
    <location>
        <begin position="26"/>
        <end position="95"/>
    </location>
</feature>
<evidence type="ECO:0000313" key="4">
    <source>
        <dbReference type="EMBL" id="MBY8877493.1"/>
    </source>
</evidence>
<accession>A0ABS7Q2W5</accession>
<dbReference type="Proteomes" id="UP000778578">
    <property type="component" value="Unassembled WGS sequence"/>
</dbReference>
<evidence type="ECO:0000313" key="5">
    <source>
        <dbReference type="Proteomes" id="UP000778578"/>
    </source>
</evidence>
<dbReference type="RefSeq" id="WP_222961658.1">
    <property type="nucleotide sequence ID" value="NZ_JAINZZ010000006.1"/>
</dbReference>
<dbReference type="Pfam" id="PF14016">
    <property type="entry name" value="DUF4232"/>
    <property type="match status" value="1"/>
</dbReference>
<feature type="compositionally biased region" description="Low complexity" evidence="1">
    <location>
        <begin position="67"/>
        <end position="82"/>
    </location>
</feature>
<feature type="domain" description="DUF4232" evidence="3">
    <location>
        <begin position="100"/>
        <end position="222"/>
    </location>
</feature>
<keyword evidence="5" id="KW-1185">Reference proteome</keyword>
<feature type="signal peptide" evidence="2">
    <location>
        <begin position="1"/>
        <end position="27"/>
    </location>
</feature>
<feature type="chain" id="PRO_5045644479" evidence="2">
    <location>
        <begin position="28"/>
        <end position="226"/>
    </location>
</feature>
<evidence type="ECO:0000256" key="1">
    <source>
        <dbReference type="SAM" id="MobiDB-lite"/>
    </source>
</evidence>
<organism evidence="4 5">
    <name type="scientific">Actinacidiphila acidipaludis</name>
    <dbReference type="NCBI Taxonomy" id="2873382"/>
    <lineage>
        <taxon>Bacteria</taxon>
        <taxon>Bacillati</taxon>
        <taxon>Actinomycetota</taxon>
        <taxon>Actinomycetes</taxon>
        <taxon>Kitasatosporales</taxon>
        <taxon>Streptomycetaceae</taxon>
        <taxon>Actinacidiphila</taxon>
    </lineage>
</organism>
<gene>
    <name evidence="4" type="ORF">K7862_07565</name>
</gene>
<proteinExistence type="predicted"/>
<evidence type="ECO:0000256" key="2">
    <source>
        <dbReference type="SAM" id="SignalP"/>
    </source>
</evidence>